<feature type="transmembrane region" description="Helical" evidence="2">
    <location>
        <begin position="149"/>
        <end position="174"/>
    </location>
</feature>
<feature type="region of interest" description="Disordered" evidence="1">
    <location>
        <begin position="1"/>
        <end position="41"/>
    </location>
</feature>
<reference evidence="3" key="1">
    <citation type="submission" date="2021-01" db="EMBL/GenBank/DDBJ databases">
        <authorList>
            <person name="Corre E."/>
            <person name="Pelletier E."/>
            <person name="Niang G."/>
            <person name="Scheremetjew M."/>
            <person name="Finn R."/>
            <person name="Kale V."/>
            <person name="Holt S."/>
            <person name="Cochrane G."/>
            <person name="Meng A."/>
            <person name="Brown T."/>
            <person name="Cohen L."/>
        </authorList>
    </citation>
    <scope>NUCLEOTIDE SEQUENCE</scope>
    <source>
        <strain evidence="3">SAG 36.94</strain>
    </source>
</reference>
<accession>A0A6T6CG01</accession>
<keyword evidence="2" id="KW-1133">Transmembrane helix</keyword>
<name>A0A6T6CG01_9RHOD</name>
<evidence type="ECO:0000313" key="3">
    <source>
        <dbReference type="EMBL" id="CAD9235037.1"/>
    </source>
</evidence>
<keyword evidence="2" id="KW-0812">Transmembrane</keyword>
<sequence>MAAVKVDMGEPESRQHHEGPSGQTGSFPEHTPGEPVAPLGESKHARLATKADVARMRDLVLAHKDSRAYFRAVARVFFWVMQGFLLAVALAVLGWSYFFFVKAPSTAITICYLLMTVFVMGGVLCELVRSLIKVQTLRRKGPRSLSAAYYLIAMKVCARLFSSIAAVLLVPVVVYLCLVVQNNTAVYLTEAIGIARYFLWVLAALASLVAIFAVWRMVLLVGKMEDIRGVFLLQDEVVKRTEFERRVRELEVT</sequence>
<dbReference type="AlphaFoldDB" id="A0A6T6CG01"/>
<evidence type="ECO:0000313" key="4">
    <source>
        <dbReference type="EMBL" id="CAD9235039.1"/>
    </source>
</evidence>
<feature type="transmembrane region" description="Helical" evidence="2">
    <location>
        <begin position="76"/>
        <end position="100"/>
    </location>
</feature>
<feature type="transmembrane region" description="Helical" evidence="2">
    <location>
        <begin position="194"/>
        <end position="215"/>
    </location>
</feature>
<organism evidence="3">
    <name type="scientific">Compsopogon caeruleus</name>
    <dbReference type="NCBI Taxonomy" id="31354"/>
    <lineage>
        <taxon>Eukaryota</taxon>
        <taxon>Rhodophyta</taxon>
        <taxon>Compsopogonophyceae</taxon>
        <taxon>Compsopogonales</taxon>
        <taxon>Compsopogonaceae</taxon>
        <taxon>Compsopogon</taxon>
    </lineage>
</organism>
<keyword evidence="2" id="KW-0472">Membrane</keyword>
<feature type="compositionally biased region" description="Basic and acidic residues" evidence="1">
    <location>
        <begin position="7"/>
        <end position="19"/>
    </location>
</feature>
<gene>
    <name evidence="3" type="ORF">CCAE0312_LOCUS7127</name>
    <name evidence="4" type="ORF">CCAE0312_LOCUS7129</name>
</gene>
<evidence type="ECO:0000256" key="1">
    <source>
        <dbReference type="SAM" id="MobiDB-lite"/>
    </source>
</evidence>
<dbReference type="EMBL" id="HBGH01012736">
    <property type="protein sequence ID" value="CAD9235037.1"/>
    <property type="molecule type" value="Transcribed_RNA"/>
</dbReference>
<protein>
    <submittedName>
        <fullName evidence="3">Uncharacterized protein</fullName>
    </submittedName>
</protein>
<dbReference type="EMBL" id="HBGH01012738">
    <property type="protein sequence ID" value="CAD9235039.1"/>
    <property type="molecule type" value="Transcribed_RNA"/>
</dbReference>
<feature type="transmembrane region" description="Helical" evidence="2">
    <location>
        <begin position="106"/>
        <end position="128"/>
    </location>
</feature>
<evidence type="ECO:0000256" key="2">
    <source>
        <dbReference type="SAM" id="Phobius"/>
    </source>
</evidence>
<proteinExistence type="predicted"/>